<dbReference type="GO" id="GO:0006397">
    <property type="term" value="P:mRNA processing"/>
    <property type="evidence" value="ECO:0007669"/>
    <property type="project" value="InterPro"/>
</dbReference>
<feature type="compositionally biased region" description="Basic and acidic residues" evidence="5">
    <location>
        <begin position="570"/>
        <end position="587"/>
    </location>
</feature>
<feature type="compositionally biased region" description="Basic and acidic residues" evidence="5">
    <location>
        <begin position="1882"/>
        <end position="1892"/>
    </location>
</feature>
<feature type="region of interest" description="Disordered" evidence="5">
    <location>
        <begin position="659"/>
        <end position="680"/>
    </location>
</feature>
<dbReference type="GeneID" id="41974738"/>
<evidence type="ECO:0000256" key="4">
    <source>
        <dbReference type="ARBA" id="ARBA00023242"/>
    </source>
</evidence>
<feature type="compositionally biased region" description="Polar residues" evidence="5">
    <location>
        <begin position="1674"/>
        <end position="1689"/>
    </location>
</feature>
<feature type="domain" description="THO complex subunitTHOC2 C-terminal" evidence="6">
    <location>
        <begin position="1224"/>
        <end position="1546"/>
    </location>
</feature>
<feature type="domain" description="THO complex subunit 2 N-terminal" evidence="8">
    <location>
        <begin position="125"/>
        <end position="859"/>
    </location>
</feature>
<feature type="compositionally biased region" description="Low complexity" evidence="5">
    <location>
        <begin position="1591"/>
        <end position="1601"/>
    </location>
</feature>
<feature type="compositionally biased region" description="Polar residues" evidence="5">
    <location>
        <begin position="1131"/>
        <end position="1146"/>
    </location>
</feature>
<keyword evidence="4" id="KW-0539">Nucleus</keyword>
<feature type="compositionally biased region" description="Polar residues" evidence="5">
    <location>
        <begin position="2166"/>
        <end position="2176"/>
    </location>
</feature>
<evidence type="ECO:0000256" key="1">
    <source>
        <dbReference type="ARBA" id="ARBA00004123"/>
    </source>
</evidence>
<gene>
    <name evidence="9" type="ORF">E0L32_007291</name>
</gene>
<dbReference type="InterPro" id="IPR021418">
    <property type="entry name" value="THO_THOC2_C"/>
</dbReference>
<feature type="compositionally biased region" description="Polar residues" evidence="5">
    <location>
        <begin position="2129"/>
        <end position="2141"/>
    </location>
</feature>
<feature type="compositionally biased region" description="Low complexity" evidence="5">
    <location>
        <begin position="91"/>
        <end position="105"/>
    </location>
</feature>
<feature type="compositionally biased region" description="Low complexity" evidence="5">
    <location>
        <begin position="65"/>
        <end position="80"/>
    </location>
</feature>
<evidence type="ECO:0000313" key="10">
    <source>
        <dbReference type="Proteomes" id="UP000319257"/>
    </source>
</evidence>
<protein>
    <recommendedName>
        <fullName evidence="3">THO complex subunit 2</fullName>
    </recommendedName>
</protein>
<feature type="compositionally biased region" description="Basic and acidic residues" evidence="5">
    <location>
        <begin position="1635"/>
        <end position="1644"/>
    </location>
</feature>
<feature type="compositionally biased region" description="Basic and acidic residues" evidence="5">
    <location>
        <begin position="2229"/>
        <end position="2240"/>
    </location>
</feature>
<feature type="region of interest" description="Disordered" evidence="5">
    <location>
        <begin position="1131"/>
        <end position="1196"/>
    </location>
</feature>
<dbReference type="FunCoup" id="A0A507B555">
    <property type="interactions" value="578"/>
</dbReference>
<evidence type="ECO:0000313" key="9">
    <source>
        <dbReference type="EMBL" id="TPX11988.1"/>
    </source>
</evidence>
<evidence type="ECO:0000259" key="6">
    <source>
        <dbReference type="Pfam" id="PF11262"/>
    </source>
</evidence>
<reference evidence="9 10" key="1">
    <citation type="submission" date="2019-06" db="EMBL/GenBank/DDBJ databases">
        <title>Draft genome sequence of the filamentous fungus Phialemoniopsis curvata isolated from diesel fuel.</title>
        <authorList>
            <person name="Varaljay V.A."/>
            <person name="Lyon W.J."/>
            <person name="Crouch A.L."/>
            <person name="Drake C.E."/>
            <person name="Hollomon J.M."/>
            <person name="Nadeau L.J."/>
            <person name="Nunn H.S."/>
            <person name="Stevenson B.S."/>
            <person name="Bojanowski C.L."/>
            <person name="Crookes-Goodson W.J."/>
        </authorList>
    </citation>
    <scope>NUCLEOTIDE SEQUENCE [LARGE SCALE GENOMIC DNA]</scope>
    <source>
        <strain evidence="9 10">D216</strain>
    </source>
</reference>
<feature type="compositionally biased region" description="Pro residues" evidence="5">
    <location>
        <begin position="2029"/>
        <end position="2041"/>
    </location>
</feature>
<feature type="compositionally biased region" description="Low complexity" evidence="5">
    <location>
        <begin position="1645"/>
        <end position="1655"/>
    </location>
</feature>
<feature type="compositionally biased region" description="Low complexity" evidence="5">
    <location>
        <begin position="2299"/>
        <end position="2309"/>
    </location>
</feature>
<accession>A0A507B555</accession>
<evidence type="ECO:0000256" key="2">
    <source>
        <dbReference type="ARBA" id="ARBA00007857"/>
    </source>
</evidence>
<dbReference type="Pfam" id="PF16134">
    <property type="entry name" value="THOC2_N"/>
    <property type="match status" value="1"/>
</dbReference>
<feature type="compositionally biased region" description="Basic and acidic residues" evidence="5">
    <location>
        <begin position="1901"/>
        <end position="1919"/>
    </location>
</feature>
<dbReference type="Pfam" id="PF11262">
    <property type="entry name" value="Tho2"/>
    <property type="match status" value="1"/>
</dbReference>
<dbReference type="STRING" id="1093900.A0A507B555"/>
<organism evidence="9 10">
    <name type="scientific">Thyridium curvatum</name>
    <dbReference type="NCBI Taxonomy" id="1093900"/>
    <lineage>
        <taxon>Eukaryota</taxon>
        <taxon>Fungi</taxon>
        <taxon>Dikarya</taxon>
        <taxon>Ascomycota</taxon>
        <taxon>Pezizomycotina</taxon>
        <taxon>Sordariomycetes</taxon>
        <taxon>Sordariomycetidae</taxon>
        <taxon>Thyridiales</taxon>
        <taxon>Thyridiaceae</taxon>
        <taxon>Thyridium</taxon>
    </lineage>
</organism>
<feature type="compositionally biased region" description="Polar residues" evidence="5">
    <location>
        <begin position="1830"/>
        <end position="1846"/>
    </location>
</feature>
<keyword evidence="10" id="KW-1185">Reference proteome</keyword>
<dbReference type="GO" id="GO:0000445">
    <property type="term" value="C:THO complex part of transcription export complex"/>
    <property type="evidence" value="ECO:0007669"/>
    <property type="project" value="TreeGrafter"/>
</dbReference>
<sequence>MPPKRKRPERGTSDSGGGRPSPHRPEQTMLGQHDRGHYDGGGRGGRGGRNMRRNDRRDFSQNAHPSTPTPANSTPAAPRSPTLPRPPSAPSQPALAPPATVVAPAEPAPSEPVGPINSGYIYEILTNECLGRWQSGARQEIESRGVQARQNNNAAELSGIVQEFIHSVVDLRIDPVSAGTAVKEIIGPRPDGAEEAGFAFDPHVLFLDCVSIILEVEGGVYRTQLRDFMATTEVSTTLARQVLDPDLLNQLGLLRNTFPKMAIRQSTNLLYRQANYNLLREESEGFSKLMTELYASCANAAPDYSFTSARTAFDRVKALIGTFDLDVGRTLDVTLDVFATTVIKHPKFFVKFLRISSWWPRGSSETPDRAFLEGLPRWAQPELADKMTTDDESEASIAEERRKRDVQFWDRVRETHLDAFFELGGREVADGATRRVAEIAGASPDDDADDDEQRWIRITKTLPPQGNRIAAQILGFKLRFYTSEFRNETDVLPANILYLAALLVKIGFVSLCDLYPHLWPLDQDMAALREKKEKELKEKERKNRPGGAMNALMMADALPDDMPPPGSTTTRRDALSGKQDTTAKEAGEAASQKPKLPEPLDQKVQLLEHLLTIGALPESLYILGRFPWIVDTFPDTVLPLIHRIIKHSLTKVAEESQPAATVTPGCPPKKMADADQSGVPKGSVRQSELVVKRPLRWPFPDRHDVGDGQTYRFYFDEWVDTVPVCQTVDDVFSLCNSFINVSGVNIGRDPELLAKIADIGLKSLKDDRSEGNLSRWHDLLKRLLVPALSLSPPSPSINDAIWNLLQFYPTAVRYAIYAEWYEGATSRLPAVSAAFARSRLETLSTMKRLSLTNIKTMARTLAKTTYSSPGIVFKVALDQIEAYSNLIQVFVECGKYFTHLGHDVLVWSLMSALGGKQRSRTQETSVLLTSKWLQALSKFSGNVFKRYSIMDPTPVIQYVNDQLLKGNSTDLVILKELILTMGGLVSDMDFTDAQLRAMSGGKILRRQTLISLQDKRFESTKSAKRLMQALVDTRLAGRLLINIAQYRQAAIYKASESESHIKYLSTVVDDSHQVFVQYLDLLRSNLEFDQFDDLVPDIGRLMGEFGLDVTLAFMIRRAGLAHRLLESPASVSSVSEQDKSQSNQPSADKDGDVTMNGGDAVDGVENPELSMDKTGVDEQGPEAMAIDSPAPTTNAADKKKSDVFFDVLRPAIDSVQAVIPEKVWKFMSAEFYVIFWSLQLGDLAVPRPSYEAAHALVKKQAEDVMKDRSDMSRNGMDLKYAKRDELMELAKNILQEAVHHAERNQKLKIRLLRQSSTWFPGTPSDADAISDSLVEQCVFPRLLLSASDTEYAFRLLKFLHENKTPNFKLMSFYERLFQSNRLRDLIFSCTVREAEHLGRFFRCILGDLSRWHSDKTLYEKEALGHSPKDGRRTYLGFAESFDDDGKPLTFVQHPQFRDLLYGWHKNLNIALKDCLENTEWMHIRNAITVLKFVLEFFPAVDFMGRQFAEQLKKITEREAASKTANESEAAHRVDLSVAAQTAFSELQRRKSKWVMVQAFRPNASGKAQEEPKAGESTSLRPTAPEFKPKGAATAAAGQSANEAEDGEVKDGKAGPTDASTAGASSRAGVPNKPAPAEKDPKRLDAATPATSSRPSTPKPSPATTNHVPGRPETSRTSGLTSLPHPSSLPNRPDVPAPGRGFGSDRFGPGRNQDRRETAPRDVPEPRERNHRDSRDPREPNHPRDLRDGRDFRTPEAVRSRDSSGPDRRTTESASRDPPRHSERDRSSRNDSTPRRQDPQPPERDSRTSRDRQSGAGRGQDRTPARDVPTATPSTGPASQQAPQDPSVNPERARLIATNDRPDFLNPARAALFNDSRSAPTRGPREESKDRASSRGQSPKASDGRSTETPISDRVRDGRQSRPAQNDPQGANRDGQNEGGNATPKDRSAENSNDRANTDRGFRGQGPRQQESDHGRLSHQDPNYGRLNPIQSVADNIPSGPRGRGRDSNRMSSMNAPPRPDARFSNPETPRAPSPDRQPPSGPSSSRGRRGRGGQYESNPNPQSPAAGTASPSAGLHPDRARHLNNVPAPPHGSGNFAPPPPNSSVGVHPDRLNQIAPPPPPPPPPPHPSRNSLPQHSSPMTSGPPGPRGQPGNLPATPGGDHRGNHSTPTGPSPSNERTRNRGERMIRGIQDTISGGGGRRGAGHRGQIAGSDAQVLTGGSPVTTPVFERSDPMRRDPGPDRPPAGPNGEDHERGGRRDHRSDRSGRPSRRSSRERSPDRDREAKPHREHRDRRSDVSAAPAGPGATTTSNSTADRRPGRESSGANRDAPPIANRDPNREPLGGGRESRQRGEGRGDGGPGRPAEEWSGNGRGTRGGGGPRGGDEQRRDGREDRGRKRRSEDGAGLMGNDREKRQRR</sequence>
<feature type="domain" description="THO complex subunitTHOC2 N-terminal" evidence="7">
    <location>
        <begin position="861"/>
        <end position="937"/>
    </location>
</feature>
<evidence type="ECO:0000259" key="7">
    <source>
        <dbReference type="Pfam" id="PF11732"/>
    </source>
</evidence>
<feature type="region of interest" description="Disordered" evidence="5">
    <location>
        <begin position="557"/>
        <end position="597"/>
    </location>
</feature>
<comment type="similarity">
    <text evidence="2">Belongs to the THOC2 family.</text>
</comment>
<dbReference type="EMBL" id="SKBQ01000044">
    <property type="protein sequence ID" value="TPX11988.1"/>
    <property type="molecule type" value="Genomic_DNA"/>
</dbReference>
<feature type="compositionally biased region" description="Basic and acidic residues" evidence="5">
    <location>
        <begin position="2249"/>
        <end position="2286"/>
    </location>
</feature>
<dbReference type="RefSeq" id="XP_030993699.1">
    <property type="nucleotide sequence ID" value="XM_031142019.1"/>
</dbReference>
<dbReference type="GO" id="GO:0003729">
    <property type="term" value="F:mRNA binding"/>
    <property type="evidence" value="ECO:0007669"/>
    <property type="project" value="TreeGrafter"/>
</dbReference>
<comment type="caution">
    <text evidence="9">The sequence shown here is derived from an EMBL/GenBank/DDBJ whole genome shotgun (WGS) entry which is preliminary data.</text>
</comment>
<feature type="compositionally biased region" description="Basic and acidic residues" evidence="5">
    <location>
        <begin position="1969"/>
        <end position="1978"/>
    </location>
</feature>
<comment type="subcellular location">
    <subcellularLocation>
        <location evidence="1">Nucleus</location>
    </subcellularLocation>
</comment>
<feature type="compositionally biased region" description="Pro residues" evidence="5">
    <location>
        <begin position="81"/>
        <end position="90"/>
    </location>
</feature>
<feature type="compositionally biased region" description="Low complexity" evidence="5">
    <location>
        <begin position="2063"/>
        <end position="2074"/>
    </location>
</feature>
<dbReference type="GO" id="GO:0006406">
    <property type="term" value="P:mRNA export from nucleus"/>
    <property type="evidence" value="ECO:0007669"/>
    <property type="project" value="InterPro"/>
</dbReference>
<evidence type="ECO:0000256" key="3">
    <source>
        <dbReference type="ARBA" id="ARBA00019596"/>
    </source>
</evidence>
<feature type="compositionally biased region" description="Basic and acidic residues" evidence="5">
    <location>
        <begin position="1943"/>
        <end position="1961"/>
    </location>
</feature>
<dbReference type="PANTHER" id="PTHR21597:SF0">
    <property type="entry name" value="THO COMPLEX SUBUNIT 2"/>
    <property type="match status" value="1"/>
</dbReference>
<feature type="compositionally biased region" description="Basic and acidic residues" evidence="5">
    <location>
        <begin position="2382"/>
        <end position="2402"/>
    </location>
</feature>
<dbReference type="PANTHER" id="PTHR21597">
    <property type="entry name" value="THO2 PROTEIN"/>
    <property type="match status" value="1"/>
</dbReference>
<dbReference type="InterPro" id="IPR021726">
    <property type="entry name" value="THO_THOC2_N"/>
</dbReference>
<feature type="region of interest" description="Disordered" evidence="5">
    <location>
        <begin position="1"/>
        <end position="115"/>
    </location>
</feature>
<feature type="compositionally biased region" description="Gly residues" evidence="5">
    <location>
        <begin position="2370"/>
        <end position="2381"/>
    </location>
</feature>
<dbReference type="OrthoDB" id="29024at2759"/>
<feature type="compositionally biased region" description="Basic and acidic residues" evidence="5">
    <location>
        <begin position="2177"/>
        <end position="2187"/>
    </location>
</feature>
<dbReference type="InterPro" id="IPR040007">
    <property type="entry name" value="Tho2"/>
</dbReference>
<name>A0A507B555_9PEZI</name>
<feature type="region of interest" description="Disordered" evidence="5">
    <location>
        <begin position="1563"/>
        <end position="2417"/>
    </location>
</feature>
<evidence type="ECO:0000259" key="8">
    <source>
        <dbReference type="Pfam" id="PF16134"/>
    </source>
</evidence>
<feature type="compositionally biased region" description="Basic and acidic residues" evidence="5">
    <location>
        <begin position="2346"/>
        <end position="2356"/>
    </location>
</feature>
<dbReference type="InParanoid" id="A0A507B555"/>
<feature type="compositionally biased region" description="Pro residues" evidence="5">
    <location>
        <begin position="2116"/>
        <end position="2128"/>
    </location>
</feature>
<dbReference type="Proteomes" id="UP000319257">
    <property type="component" value="Unassembled WGS sequence"/>
</dbReference>
<dbReference type="Pfam" id="PF11732">
    <property type="entry name" value="Thoc2"/>
    <property type="match status" value="1"/>
</dbReference>
<evidence type="ECO:0000256" key="5">
    <source>
        <dbReference type="SAM" id="MobiDB-lite"/>
    </source>
</evidence>
<dbReference type="InterPro" id="IPR032302">
    <property type="entry name" value="THOC2_N"/>
</dbReference>
<feature type="compositionally biased region" description="Basic and acidic residues" evidence="5">
    <location>
        <begin position="1711"/>
        <end position="1824"/>
    </location>
</feature>
<proteinExistence type="inferred from homology"/>